<protein>
    <recommendedName>
        <fullName evidence="4">RHS repeat protein</fullName>
    </recommendedName>
</protein>
<evidence type="ECO:0000313" key="3">
    <source>
        <dbReference type="Proteomes" id="UP000027284"/>
    </source>
</evidence>
<feature type="region of interest" description="Disordered" evidence="1">
    <location>
        <begin position="381"/>
        <end position="429"/>
    </location>
</feature>
<sequence>MQAADGKITTFAYTGVRVTTRTVSVATSLSAESPVSTVEEYDRQGRLVKVDEPSGPSGARVATTYTYNVLGKLASATTSSGGVSQTRQWSYDGRGFMTAERLPEKGASGNGWVWYQSFDALGNPGRVIDGPNDLSFAYDKAARPIQVTETATGRVLKSFTYGTANVGSDMQKGKLVQAVANNYYDPANASANFQVVETFAYSGTGGKISQKTTTLGVVGGYVGTFTQNFGWNDLWELSWQTYPTKAGLPSRTLSYDYSFGFLTAVREGGQTYASMVYHPNGMVAKRSRSNGTNDVVLPDLNRMPRPANIQVQSSAGSVLWQTGTYAFDGAGNIKAMGTDRFVYDGVLRLVQANVGGQSFQATYNAFGFLTAMAKNGSWQTFTPDASGQTTGRRAMAKGTLAEPSRPEGAGSPRGLAHDPAWPSATGLRANIDSAGGSKPAFCRPSHAAFAARARGSGAGAKRW</sequence>
<dbReference type="Gene3D" id="2.180.10.10">
    <property type="entry name" value="RHS repeat-associated core"/>
    <property type="match status" value="1"/>
</dbReference>
<dbReference type="InterPro" id="IPR006530">
    <property type="entry name" value="YD"/>
</dbReference>
<dbReference type="InterPro" id="IPR031325">
    <property type="entry name" value="RHS_repeat"/>
</dbReference>
<proteinExistence type="predicted"/>
<accession>A0A062Y1C2</accession>
<dbReference type="AlphaFoldDB" id="A0A062Y1C2"/>
<reference evidence="2 3" key="1">
    <citation type="submission" date="2014-04" db="EMBL/GenBank/DDBJ databases">
        <title>The Genome Sequence of Thermoanaerobaculum aquaticum MP-01, The First Cultivated Group 23 Acidobacterium.</title>
        <authorList>
            <person name="Stamps B.W."/>
            <person name="Losey N.A."/>
            <person name="Lawson P.A."/>
            <person name="Stevenson B.S."/>
        </authorList>
    </citation>
    <scope>NUCLEOTIDE SEQUENCE [LARGE SCALE GENOMIC DNA]</scope>
    <source>
        <strain evidence="2 3">MP-01</strain>
    </source>
</reference>
<gene>
    <name evidence="2" type="ORF">EG19_01115</name>
</gene>
<evidence type="ECO:0000256" key="1">
    <source>
        <dbReference type="SAM" id="MobiDB-lite"/>
    </source>
</evidence>
<dbReference type="EMBL" id="JMFG01000011">
    <property type="protein sequence ID" value="KDA54196.1"/>
    <property type="molecule type" value="Genomic_DNA"/>
</dbReference>
<evidence type="ECO:0008006" key="4">
    <source>
        <dbReference type="Google" id="ProtNLM"/>
    </source>
</evidence>
<organism evidence="2 3">
    <name type="scientific">Thermoanaerobaculum aquaticum</name>
    <dbReference type="NCBI Taxonomy" id="1312852"/>
    <lineage>
        <taxon>Bacteria</taxon>
        <taxon>Pseudomonadati</taxon>
        <taxon>Acidobacteriota</taxon>
        <taxon>Thermoanaerobaculia</taxon>
        <taxon>Thermoanaerobaculales</taxon>
        <taxon>Thermoanaerobaculaceae</taxon>
        <taxon>Thermoanaerobaculum</taxon>
    </lineage>
</organism>
<dbReference type="Proteomes" id="UP000027284">
    <property type="component" value="Unassembled WGS sequence"/>
</dbReference>
<dbReference type="NCBIfam" id="TIGR01643">
    <property type="entry name" value="YD_repeat_2x"/>
    <property type="match status" value="1"/>
</dbReference>
<evidence type="ECO:0000313" key="2">
    <source>
        <dbReference type="EMBL" id="KDA54196.1"/>
    </source>
</evidence>
<comment type="caution">
    <text evidence="2">The sequence shown here is derived from an EMBL/GenBank/DDBJ whole genome shotgun (WGS) entry which is preliminary data.</text>
</comment>
<feature type="compositionally biased region" description="Polar residues" evidence="1">
    <location>
        <begin position="381"/>
        <end position="391"/>
    </location>
</feature>
<name>A0A062Y1C2_9BACT</name>
<dbReference type="Pfam" id="PF05593">
    <property type="entry name" value="RHS_repeat"/>
    <property type="match status" value="1"/>
</dbReference>
<keyword evidence="3" id="KW-1185">Reference proteome</keyword>